<dbReference type="Proteomes" id="UP000215377">
    <property type="component" value="Unassembled WGS sequence"/>
</dbReference>
<dbReference type="AlphaFoldDB" id="A0A225NIH6"/>
<proteinExistence type="predicted"/>
<comment type="caution">
    <text evidence="1">The sequence shown here is derived from an EMBL/GenBank/DDBJ whole genome shotgun (WGS) entry which is preliminary data.</text>
</comment>
<protein>
    <submittedName>
        <fullName evidence="1">Uncharacterized protein</fullName>
    </submittedName>
</protein>
<evidence type="ECO:0000313" key="2">
    <source>
        <dbReference type="Proteomes" id="UP000215377"/>
    </source>
</evidence>
<gene>
    <name evidence="1" type="ORF">ATO3_18825</name>
</gene>
<name>A0A225NIH6_9RHOB</name>
<organism evidence="1 2">
    <name type="scientific">Marinibacterium profundimaris</name>
    <dbReference type="NCBI Taxonomy" id="1679460"/>
    <lineage>
        <taxon>Bacteria</taxon>
        <taxon>Pseudomonadati</taxon>
        <taxon>Pseudomonadota</taxon>
        <taxon>Alphaproteobacteria</taxon>
        <taxon>Rhodobacterales</taxon>
        <taxon>Paracoccaceae</taxon>
        <taxon>Marinibacterium</taxon>
    </lineage>
</organism>
<keyword evidence="2" id="KW-1185">Reference proteome</keyword>
<sequence>MLSAEIRDLSPVYKGRGRELVRIQEPTGISVVLARHSIREGVPPSDRIVVMTPRPGRIGRILGNPLPLPRRKT</sequence>
<dbReference type="EMBL" id="AQQR01000009">
    <property type="protein sequence ID" value="OWU71505.1"/>
    <property type="molecule type" value="Genomic_DNA"/>
</dbReference>
<evidence type="ECO:0000313" key="1">
    <source>
        <dbReference type="EMBL" id="OWU71505.1"/>
    </source>
</evidence>
<reference evidence="1 2" key="1">
    <citation type="submission" date="2013-04" db="EMBL/GenBank/DDBJ databases">
        <title>Oceanicola sp. 22II1-22F33 Genome Sequencing.</title>
        <authorList>
            <person name="Lai Q."/>
            <person name="Li G."/>
            <person name="Shao Z."/>
        </authorList>
    </citation>
    <scope>NUCLEOTIDE SEQUENCE [LARGE SCALE GENOMIC DNA]</scope>
    <source>
        <strain evidence="1 2">22II1-22F33</strain>
    </source>
</reference>
<accession>A0A225NIH6</accession>